<protein>
    <submittedName>
        <fullName evidence="1">Uncharacterized protein</fullName>
    </submittedName>
</protein>
<dbReference type="Proteomes" id="UP000580474">
    <property type="component" value="Unassembled WGS sequence"/>
</dbReference>
<reference evidence="1 2" key="1">
    <citation type="submission" date="2020-08" db="EMBL/GenBank/DDBJ databases">
        <title>Sequencing the genomes of 1000 actinobacteria strains.</title>
        <authorList>
            <person name="Klenk H.-P."/>
        </authorList>
    </citation>
    <scope>NUCLEOTIDE SEQUENCE [LARGE SCALE GENOMIC DNA]</scope>
    <source>
        <strain evidence="1 2">DSM 45582</strain>
    </source>
</reference>
<dbReference type="AlphaFoldDB" id="A0A840NGV6"/>
<name>A0A840NGV6_9PSEU</name>
<proteinExistence type="predicted"/>
<organism evidence="1 2">
    <name type="scientific">Saccharopolyspora gloriosae</name>
    <dbReference type="NCBI Taxonomy" id="455344"/>
    <lineage>
        <taxon>Bacteria</taxon>
        <taxon>Bacillati</taxon>
        <taxon>Actinomycetota</taxon>
        <taxon>Actinomycetes</taxon>
        <taxon>Pseudonocardiales</taxon>
        <taxon>Pseudonocardiaceae</taxon>
        <taxon>Saccharopolyspora</taxon>
    </lineage>
</organism>
<sequence>MPRPRRAHELIEPVPAERSLGPRAALEELAATLPRPVRFGGDLGARAGQEVESAFCDAVAAVLKLLAAAGSAAEPAIAVEFGRDDALRARVTCPAGTRSASYLRVALGRDAERIAAAGGALDCAVADGTAIITASLVDATASPGRGRDGAFDQRVLDLVRRGRLAVGDGPDRDRWDAVEARAGTPPRLAVVTDDPVDPEVLSEATALGIDVVVVDGPADAALAERFLDEDGPHGSIDAVFASPAPTPAFLAALRRSRQRVAVSRLDGLGEAARELAERAPVIAARRALVSVRGLMSGLPQEHPLRWDVDQLAAEAHEITELDLLDELLAGGIRLPRGVGEDAARLLGARGTDPRTRLALGAAADEEQVCAAAQREVLRWRAQAGAVGFGGRNAVLCEVLVRTAEGLLNSARTS</sequence>
<evidence type="ECO:0000313" key="2">
    <source>
        <dbReference type="Proteomes" id="UP000580474"/>
    </source>
</evidence>
<accession>A0A840NGV6</accession>
<gene>
    <name evidence="1" type="ORF">BJ969_002403</name>
</gene>
<keyword evidence="2" id="KW-1185">Reference proteome</keyword>
<evidence type="ECO:0000313" key="1">
    <source>
        <dbReference type="EMBL" id="MBB5069315.1"/>
    </source>
</evidence>
<comment type="caution">
    <text evidence="1">The sequence shown here is derived from an EMBL/GenBank/DDBJ whole genome shotgun (WGS) entry which is preliminary data.</text>
</comment>
<dbReference type="RefSeq" id="WP_184479012.1">
    <property type="nucleotide sequence ID" value="NZ_JACHIV010000001.1"/>
</dbReference>
<dbReference type="EMBL" id="JACHIV010000001">
    <property type="protein sequence ID" value="MBB5069315.1"/>
    <property type="molecule type" value="Genomic_DNA"/>
</dbReference>